<name>A0A0A9D3T5_ARUDO</name>
<dbReference type="EMBL" id="GBRH01215429">
    <property type="protein sequence ID" value="JAD82466.1"/>
    <property type="molecule type" value="Transcribed_RNA"/>
</dbReference>
<evidence type="ECO:0000313" key="1">
    <source>
        <dbReference type="EMBL" id="JAD82466.1"/>
    </source>
</evidence>
<dbReference type="AlphaFoldDB" id="A0A0A9D3T5"/>
<accession>A0A0A9D3T5</accession>
<protein>
    <submittedName>
        <fullName evidence="1">Uncharacterized protein</fullName>
    </submittedName>
</protein>
<sequence>MPSLVPLIATNPEFKGWPLLLRKVRAR</sequence>
<reference evidence="1" key="2">
    <citation type="journal article" date="2015" name="Data Brief">
        <title>Shoot transcriptome of the giant reed, Arundo donax.</title>
        <authorList>
            <person name="Barrero R.A."/>
            <person name="Guerrero F.D."/>
            <person name="Moolhuijzen P."/>
            <person name="Goolsby J.A."/>
            <person name="Tidwell J."/>
            <person name="Bellgard S.E."/>
            <person name="Bellgard M.I."/>
        </authorList>
    </citation>
    <scope>NUCLEOTIDE SEQUENCE</scope>
    <source>
        <tissue evidence="1">Shoot tissue taken approximately 20 cm above the soil surface</tissue>
    </source>
</reference>
<reference evidence="1" key="1">
    <citation type="submission" date="2014-09" db="EMBL/GenBank/DDBJ databases">
        <authorList>
            <person name="Magalhaes I.L.F."/>
            <person name="Oliveira U."/>
            <person name="Santos F.R."/>
            <person name="Vidigal T.H.D.A."/>
            <person name="Brescovit A.D."/>
            <person name="Santos A.J."/>
        </authorList>
    </citation>
    <scope>NUCLEOTIDE SEQUENCE</scope>
    <source>
        <tissue evidence="1">Shoot tissue taken approximately 20 cm above the soil surface</tissue>
    </source>
</reference>
<proteinExistence type="predicted"/>
<organism evidence="1">
    <name type="scientific">Arundo donax</name>
    <name type="common">Giant reed</name>
    <name type="synonym">Donax arundinaceus</name>
    <dbReference type="NCBI Taxonomy" id="35708"/>
    <lineage>
        <taxon>Eukaryota</taxon>
        <taxon>Viridiplantae</taxon>
        <taxon>Streptophyta</taxon>
        <taxon>Embryophyta</taxon>
        <taxon>Tracheophyta</taxon>
        <taxon>Spermatophyta</taxon>
        <taxon>Magnoliopsida</taxon>
        <taxon>Liliopsida</taxon>
        <taxon>Poales</taxon>
        <taxon>Poaceae</taxon>
        <taxon>PACMAD clade</taxon>
        <taxon>Arundinoideae</taxon>
        <taxon>Arundineae</taxon>
        <taxon>Arundo</taxon>
    </lineage>
</organism>